<comment type="caution">
    <text evidence="1">The sequence shown here is derived from an EMBL/GenBank/DDBJ whole genome shotgun (WGS) entry which is preliminary data.</text>
</comment>
<accession>A0A9N8ZP18</accession>
<dbReference type="Proteomes" id="UP000789508">
    <property type="component" value="Unassembled WGS sequence"/>
</dbReference>
<name>A0A9N8ZP18_9GLOM</name>
<proteinExistence type="predicted"/>
<feature type="non-terminal residue" evidence="1">
    <location>
        <position position="529"/>
    </location>
</feature>
<sequence length="529" mass="59713">LSEKEFEKRSINKLNTIHGPPSSGKSFFLDAIAELCLASRSGDCDKKEWADNILRITLPSDVSAELNIHITPEERNQFLDELLNRTVVVPITYISRTSKTSFDDKNPEAGVAFLMLFSIASECILSYQPNINLDGSQKPCRIFLLLDELIKCCYKDGQFEPQINTSLTAIDGNSNTMASFSSIVTTLEFESFQMLVNDCNGHPLTLQILAEEITQHKWGPSECYHRMLNDLLADIERVSRMGLTPTLYQIIPAILNQRVGPEKYGYKLQKTYTDLITEGSYMNSLTYGDTFIPNISPIALYAGFEQNCYFESFEKVHAGWEALKRTILAILVEDGYYKYNSFSLSSFYNTSIQYNANEFNPEAFHFMPRKCKVVNLGHHWPGNFDIQDNTFTPDLEFVYLPANNNRGFDVGVVVQQTPAASKVVTAIELRFSDPKSKTSCGLSEIKQKWEMTLAEFRAHFSGGTKKNSGIGRLNLDETKLCLVFACYRNLNNNISSEKLPARVIVVDKDGLKKLYGCTLSNRPQFLLGI</sequence>
<evidence type="ECO:0000313" key="1">
    <source>
        <dbReference type="EMBL" id="CAG8502332.1"/>
    </source>
</evidence>
<reference evidence="1" key="1">
    <citation type="submission" date="2021-06" db="EMBL/GenBank/DDBJ databases">
        <authorList>
            <person name="Kallberg Y."/>
            <person name="Tangrot J."/>
            <person name="Rosling A."/>
        </authorList>
    </citation>
    <scope>NUCLEOTIDE SEQUENCE</scope>
    <source>
        <strain evidence="1">FL130A</strain>
    </source>
</reference>
<gene>
    <name evidence="1" type="ORF">ALEPTO_LOCUS3548</name>
</gene>
<protein>
    <submittedName>
        <fullName evidence="1">2778_t:CDS:1</fullName>
    </submittedName>
</protein>
<dbReference type="EMBL" id="CAJVPS010000671">
    <property type="protein sequence ID" value="CAG8502332.1"/>
    <property type="molecule type" value="Genomic_DNA"/>
</dbReference>
<keyword evidence="2" id="KW-1185">Reference proteome</keyword>
<dbReference type="AlphaFoldDB" id="A0A9N8ZP18"/>
<organism evidence="1 2">
    <name type="scientific">Ambispora leptoticha</name>
    <dbReference type="NCBI Taxonomy" id="144679"/>
    <lineage>
        <taxon>Eukaryota</taxon>
        <taxon>Fungi</taxon>
        <taxon>Fungi incertae sedis</taxon>
        <taxon>Mucoromycota</taxon>
        <taxon>Glomeromycotina</taxon>
        <taxon>Glomeromycetes</taxon>
        <taxon>Archaeosporales</taxon>
        <taxon>Ambisporaceae</taxon>
        <taxon>Ambispora</taxon>
    </lineage>
</organism>
<evidence type="ECO:0000313" key="2">
    <source>
        <dbReference type="Proteomes" id="UP000789508"/>
    </source>
</evidence>